<evidence type="ECO:0000256" key="1">
    <source>
        <dbReference type="ARBA" id="ARBA00004613"/>
    </source>
</evidence>
<keyword evidence="4" id="KW-0964">Secreted</keyword>
<evidence type="ECO:0000256" key="5">
    <source>
        <dbReference type="ARBA" id="ARBA00022729"/>
    </source>
</evidence>
<keyword evidence="6 7" id="KW-0170">Cobalt</keyword>
<comment type="subcellular location">
    <subcellularLocation>
        <location evidence="1">Secreted</location>
    </subcellularLocation>
</comment>
<comment type="similarity">
    <text evidence="2">Belongs to the eukaryotic cobalamin transport proteins family.</text>
</comment>
<keyword evidence="5" id="KW-0732">Signal</keyword>
<evidence type="ECO:0000256" key="4">
    <source>
        <dbReference type="ARBA" id="ARBA00022525"/>
    </source>
</evidence>
<keyword evidence="3" id="KW-0813">Transport</keyword>
<dbReference type="AlphaFoldDB" id="A0A8C3NQM7"/>
<feature type="compositionally biased region" description="Basic and acidic residues" evidence="8">
    <location>
        <begin position="1"/>
        <end position="24"/>
    </location>
</feature>
<reference evidence="9" key="2">
    <citation type="submission" date="2025-09" db="UniProtKB">
        <authorList>
            <consortium name="Ensembl"/>
        </authorList>
    </citation>
    <scope>IDENTIFICATION</scope>
</reference>
<evidence type="ECO:0000313" key="9">
    <source>
        <dbReference type="Ensembl" id="ENSCRFP00000001467.1"/>
    </source>
</evidence>
<keyword evidence="10" id="KW-1185">Reference proteome</keyword>
<evidence type="ECO:0000313" key="10">
    <source>
        <dbReference type="Proteomes" id="UP000694396"/>
    </source>
</evidence>
<feature type="binding site" evidence="7">
    <location>
        <position position="257"/>
    </location>
    <ligand>
        <name>cyanocob(III)alamin</name>
        <dbReference type="ChEBI" id="CHEBI:17439"/>
    </ligand>
</feature>
<feature type="region of interest" description="Disordered" evidence="8">
    <location>
        <begin position="1"/>
        <end position="48"/>
    </location>
</feature>
<accession>A0A8C3NQM7</accession>
<reference evidence="9" key="1">
    <citation type="submission" date="2025-08" db="UniProtKB">
        <authorList>
            <consortium name="Ensembl"/>
        </authorList>
    </citation>
    <scope>IDENTIFICATION</scope>
</reference>
<dbReference type="Ensembl" id="ENSCRFT00000001535.1">
    <property type="protein sequence ID" value="ENSCRFP00000001467.1"/>
    <property type="gene ID" value="ENSCRFG00000001204.1"/>
</dbReference>
<dbReference type="GO" id="GO:0006824">
    <property type="term" value="P:cobalt ion transport"/>
    <property type="evidence" value="ECO:0007669"/>
    <property type="project" value="UniProtKB-KW"/>
</dbReference>
<evidence type="ECO:0000256" key="2">
    <source>
        <dbReference type="ARBA" id="ARBA00006449"/>
    </source>
</evidence>
<evidence type="ECO:0000256" key="7">
    <source>
        <dbReference type="PIRSR" id="PIRSR602157-1"/>
    </source>
</evidence>
<dbReference type="InterPro" id="IPR051588">
    <property type="entry name" value="Cobalamin_Transport"/>
</dbReference>
<evidence type="ECO:0000256" key="8">
    <source>
        <dbReference type="SAM" id="MobiDB-lite"/>
    </source>
</evidence>
<dbReference type="Proteomes" id="UP000694396">
    <property type="component" value="Unplaced"/>
</dbReference>
<dbReference type="InterPro" id="IPR002157">
    <property type="entry name" value="Cbl-bd_prot"/>
</dbReference>
<proteinExistence type="inferred from homology"/>
<name>A0A8C3NQM7_9PASS</name>
<dbReference type="GO" id="GO:0005615">
    <property type="term" value="C:extracellular space"/>
    <property type="evidence" value="ECO:0007669"/>
    <property type="project" value="TreeGrafter"/>
</dbReference>
<dbReference type="Pfam" id="PF01122">
    <property type="entry name" value="Cobalamin_bind"/>
    <property type="match status" value="2"/>
</dbReference>
<dbReference type="Gene3D" id="2.170.130.30">
    <property type="match status" value="1"/>
</dbReference>
<evidence type="ECO:0000256" key="3">
    <source>
        <dbReference type="ARBA" id="ARBA00022426"/>
    </source>
</evidence>
<keyword evidence="3" id="KW-0406">Ion transport</keyword>
<dbReference type="PANTHER" id="PTHR10559">
    <property type="entry name" value="TRANSCOBALAMIN-1/GASTRIC INTRINSIC FACTOR"/>
    <property type="match status" value="1"/>
</dbReference>
<organism evidence="9 10">
    <name type="scientific">Cyanoderma ruficeps</name>
    <name type="common">rufous-capped babbler</name>
    <dbReference type="NCBI Taxonomy" id="181631"/>
    <lineage>
        <taxon>Eukaryota</taxon>
        <taxon>Metazoa</taxon>
        <taxon>Chordata</taxon>
        <taxon>Craniata</taxon>
        <taxon>Vertebrata</taxon>
        <taxon>Euteleostomi</taxon>
        <taxon>Archelosauria</taxon>
        <taxon>Archosauria</taxon>
        <taxon>Dinosauria</taxon>
        <taxon>Saurischia</taxon>
        <taxon>Theropoda</taxon>
        <taxon>Coelurosauria</taxon>
        <taxon>Aves</taxon>
        <taxon>Neognathae</taxon>
        <taxon>Neoaves</taxon>
        <taxon>Telluraves</taxon>
        <taxon>Australaves</taxon>
        <taxon>Passeriformes</taxon>
        <taxon>Sylvioidea</taxon>
        <taxon>Timaliidae</taxon>
        <taxon>Cyanoderma</taxon>
    </lineage>
</organism>
<dbReference type="Gene3D" id="1.50.10.20">
    <property type="match status" value="2"/>
</dbReference>
<dbReference type="PANTHER" id="PTHR10559:SF15">
    <property type="entry name" value="COBALAMIN BINDING INTRINSIC FACTOR"/>
    <property type="match status" value="1"/>
</dbReference>
<dbReference type="GO" id="GO:0031419">
    <property type="term" value="F:cobalamin binding"/>
    <property type="evidence" value="ECO:0007669"/>
    <property type="project" value="InterPro"/>
</dbReference>
<evidence type="ECO:0000256" key="6">
    <source>
        <dbReference type="ARBA" id="ARBA00023285"/>
    </source>
</evidence>
<feature type="binding site" evidence="7">
    <location>
        <position position="367"/>
    </location>
    <ligand>
        <name>cyanocob(III)alamin</name>
        <dbReference type="ChEBI" id="CHEBI:17439"/>
    </ligand>
</feature>
<sequence length="384" mass="42191">MAAPGDKEERSGESPDRWGRERRTTQGRGEGAPDPSRPRTAGLAPPALGVPRPIPSLYPLVPTDMTSGEVALYILALLSSCQDPRRVHALEQTLDLIPILKHKMTEEISNNVITWYNESLDILALCLAKEYDSQDVVEAVAKELLNTKSSLGVGKGTLQPCHAPSDPRGVFGVLAVTPGSHRHPGHGGTGAGVRLQPHRRRGCGVTVPLPGRSCHLPPPPQALETSGEFYAPRKWDRAQAFSVVYAHDYQQPMAMAQVLPALVGRSYLDAANSSRLQHSGDIRAAITVQFSITNTLKNYFHYSTWVCVPDNSTLLDVMQVARNEKPDIFCFKIKWTHLGPFVTSIHGLAGNKTERTYWQFFSCWSPLQEGGYQGGIHDGTWMEP</sequence>
<protein>
    <submittedName>
        <fullName evidence="9">Uncharacterized protein</fullName>
    </submittedName>
</protein>
<dbReference type="GO" id="GO:0015889">
    <property type="term" value="P:cobalamin transport"/>
    <property type="evidence" value="ECO:0007669"/>
    <property type="project" value="InterPro"/>
</dbReference>
<keyword evidence="3" id="KW-0171">Cobalt transport</keyword>